<dbReference type="EMBL" id="NOIH01000007">
    <property type="protein sequence ID" value="OYD54694.1"/>
    <property type="molecule type" value="Genomic_DNA"/>
</dbReference>
<feature type="region of interest" description="Disordered" evidence="1">
    <location>
        <begin position="1"/>
        <end position="20"/>
    </location>
</feature>
<name>A0A235F0A0_9RHOO</name>
<gene>
    <name evidence="3" type="ORF">CGK74_07915</name>
</gene>
<evidence type="ECO:0000313" key="4">
    <source>
        <dbReference type="Proteomes" id="UP000215181"/>
    </source>
</evidence>
<sequence length="61" mass="6656">MNNQASGRTAPSGAEPSGRKNEWPRFLLLAFVGLPITMTLAIAAYGFVVWFLQILFFGPPS</sequence>
<feature type="transmembrane region" description="Helical" evidence="2">
    <location>
        <begin position="26"/>
        <end position="52"/>
    </location>
</feature>
<organism evidence="3 4">
    <name type="scientific">Thauera propionica</name>
    <dbReference type="NCBI Taxonomy" id="2019431"/>
    <lineage>
        <taxon>Bacteria</taxon>
        <taxon>Pseudomonadati</taxon>
        <taxon>Pseudomonadota</taxon>
        <taxon>Betaproteobacteria</taxon>
        <taxon>Rhodocyclales</taxon>
        <taxon>Zoogloeaceae</taxon>
        <taxon>Thauera</taxon>
    </lineage>
</organism>
<comment type="caution">
    <text evidence="3">The sequence shown here is derived from an EMBL/GenBank/DDBJ whole genome shotgun (WGS) entry which is preliminary data.</text>
</comment>
<dbReference type="RefSeq" id="WP_094267925.1">
    <property type="nucleotide sequence ID" value="NZ_JAQVFK010000125.1"/>
</dbReference>
<protein>
    <recommendedName>
        <fullName evidence="5">Periplasmic nitrate reductase, NapE protein</fullName>
    </recommendedName>
</protein>
<dbReference type="InterPro" id="IPR010649">
    <property type="entry name" value="NapE_TorE"/>
</dbReference>
<evidence type="ECO:0000256" key="2">
    <source>
        <dbReference type="SAM" id="Phobius"/>
    </source>
</evidence>
<evidence type="ECO:0008006" key="5">
    <source>
        <dbReference type="Google" id="ProtNLM"/>
    </source>
</evidence>
<keyword evidence="4" id="KW-1185">Reference proteome</keyword>
<keyword evidence="2" id="KW-1133">Transmembrane helix</keyword>
<evidence type="ECO:0000256" key="1">
    <source>
        <dbReference type="SAM" id="MobiDB-lite"/>
    </source>
</evidence>
<dbReference type="Proteomes" id="UP000215181">
    <property type="component" value="Unassembled WGS sequence"/>
</dbReference>
<proteinExistence type="predicted"/>
<dbReference type="OrthoDB" id="7596241at2"/>
<reference evidence="3 4" key="1">
    <citation type="submission" date="2017-07" db="EMBL/GenBank/DDBJ databases">
        <title>Thauera sp. KNDSS-Mac4 genome sequence and assembly.</title>
        <authorList>
            <person name="Mayilraj S."/>
        </authorList>
    </citation>
    <scope>NUCLEOTIDE SEQUENCE [LARGE SCALE GENOMIC DNA]</scope>
    <source>
        <strain evidence="3 4">KNDSS-Mac4</strain>
    </source>
</reference>
<dbReference type="AlphaFoldDB" id="A0A235F0A0"/>
<accession>A0A235F0A0</accession>
<keyword evidence="2" id="KW-0472">Membrane</keyword>
<keyword evidence="2" id="KW-0812">Transmembrane</keyword>
<dbReference type="Pfam" id="PF06796">
    <property type="entry name" value="NapE"/>
    <property type="match status" value="1"/>
</dbReference>
<evidence type="ECO:0000313" key="3">
    <source>
        <dbReference type="EMBL" id="OYD54694.1"/>
    </source>
</evidence>